<keyword evidence="1" id="KW-0175">Coiled coil</keyword>
<accession>A0A344UII9</accession>
<dbReference type="Proteomes" id="UP000252038">
    <property type="component" value="Chromosome"/>
</dbReference>
<proteinExistence type="predicted"/>
<dbReference type="EMBL" id="CP029554">
    <property type="protein sequence ID" value="AXE35087.1"/>
    <property type="molecule type" value="Genomic_DNA"/>
</dbReference>
<evidence type="ECO:0000313" key="4">
    <source>
        <dbReference type="Proteomes" id="UP000252038"/>
    </source>
</evidence>
<dbReference type="KEGG" id="chrb:DK843_12750"/>
<gene>
    <name evidence="3" type="ORF">DK843_12750</name>
</gene>
<feature type="domain" description="Phage tail fibre protein N-terminal" evidence="2">
    <location>
        <begin position="9"/>
        <end position="109"/>
    </location>
</feature>
<protein>
    <submittedName>
        <fullName evidence="3">Phage tail protein</fullName>
    </submittedName>
</protein>
<sequence length="248" mass="27147">MSSTPLIPIILDSGLKAIQLASQDGVQLRITHVALGDEGYAPSAGQAKLKRERARYPIADGKSEGPRQLHLTALADDDKEFWIREVAFILEGGQPLAIWSHPTQALAYKQAGMQLLLAYDLALSGVPADCVTVQSTGAGLNLALAGELAALAAAQIDESGRGVARDDLLQLQDRQQRTFSRQLDLLQQQLSRMEAQQQAARLEWQEWMAAFAAAQIDESRRGVTRDDWLRSQEQVQAILQRKLALQAG</sequence>
<dbReference type="InterPro" id="IPR022225">
    <property type="entry name" value="Phage_tail_fibre_N"/>
</dbReference>
<dbReference type="AlphaFoldDB" id="A0A344UII9"/>
<feature type="coiled-coil region" evidence="1">
    <location>
        <begin position="176"/>
        <end position="203"/>
    </location>
</feature>
<dbReference type="Pfam" id="PF12571">
    <property type="entry name" value="Phage_tail_fib"/>
    <property type="match status" value="1"/>
</dbReference>
<evidence type="ECO:0000313" key="3">
    <source>
        <dbReference type="EMBL" id="AXE35087.1"/>
    </source>
</evidence>
<organism evidence="3 4">
    <name type="scientific">Chromobacterium phragmitis</name>
    <dbReference type="NCBI Taxonomy" id="2202141"/>
    <lineage>
        <taxon>Bacteria</taxon>
        <taxon>Pseudomonadati</taxon>
        <taxon>Pseudomonadota</taxon>
        <taxon>Betaproteobacteria</taxon>
        <taxon>Neisseriales</taxon>
        <taxon>Chromobacteriaceae</taxon>
        <taxon>Chromobacterium</taxon>
    </lineage>
</organism>
<name>A0A344UII9_9NEIS</name>
<evidence type="ECO:0000259" key="2">
    <source>
        <dbReference type="Pfam" id="PF12571"/>
    </source>
</evidence>
<dbReference type="RefSeq" id="WP_114073432.1">
    <property type="nucleotide sequence ID" value="NZ_CP029554.1"/>
</dbReference>
<reference evidence="3 4" key="1">
    <citation type="submission" date="2018-05" db="EMBL/GenBank/DDBJ databases">
        <title>Genome sequencing, assembly and analysis of the novel insecticidal bacterium, Chromobacterium phragmitis.</title>
        <authorList>
            <person name="Sparks M.E."/>
            <person name="Blackburn M.B."/>
            <person name="Gundersen-Rindal D.E."/>
        </authorList>
    </citation>
    <scope>NUCLEOTIDE SEQUENCE [LARGE SCALE GENOMIC DNA]</scope>
    <source>
        <strain evidence="3">IIBBL 274-1</strain>
    </source>
</reference>
<evidence type="ECO:0000256" key="1">
    <source>
        <dbReference type="SAM" id="Coils"/>
    </source>
</evidence>